<reference evidence="2 3" key="1">
    <citation type="submission" date="2020-05" db="EMBL/GenBank/DDBJ databases">
        <title>Hymenobacter terrestris sp. nov. and Hymenobacter lapidiphilus sp. nov., isolated from regoliths in Antarctica.</title>
        <authorList>
            <person name="Sedlacek I."/>
            <person name="Pantucek R."/>
            <person name="Zeman M."/>
            <person name="Holochova P."/>
            <person name="Kralova S."/>
            <person name="Stankova E."/>
            <person name="Sedo O."/>
            <person name="Micenkova L."/>
            <person name="Svec P."/>
            <person name="Gupta V."/>
            <person name="Sood U."/>
            <person name="Korpole U.S."/>
            <person name="Lal R."/>
        </authorList>
    </citation>
    <scope>NUCLEOTIDE SEQUENCE [LARGE SCALE GENOMIC DNA]</scope>
    <source>
        <strain evidence="2 3">P5342</strain>
    </source>
</reference>
<keyword evidence="1" id="KW-1133">Transmembrane helix</keyword>
<dbReference type="RefSeq" id="WP_176907089.1">
    <property type="nucleotide sequence ID" value="NZ_JABKAU010000005.1"/>
</dbReference>
<evidence type="ECO:0000313" key="2">
    <source>
        <dbReference type="EMBL" id="NVO30394.1"/>
    </source>
</evidence>
<dbReference type="AlphaFoldDB" id="A0A7Y7PM89"/>
<keyword evidence="1" id="KW-0472">Membrane</keyword>
<keyword evidence="1" id="KW-0812">Transmembrane</keyword>
<keyword evidence="3" id="KW-1185">Reference proteome</keyword>
<sequence length="114" mass="12492">MPDHQRGVNSFLLLLSCIGALGNAVAASVFCLCSHESIQRLIQQDGLLIIFSKRWLGFFIFGAVLAAGVALLQLFITSFSHKNWGKTKWIFLLALALQLMAAFVGSLLFTYSIA</sequence>
<feature type="transmembrane region" description="Helical" evidence="1">
    <location>
        <begin position="55"/>
        <end position="77"/>
    </location>
</feature>
<proteinExistence type="predicted"/>
<dbReference type="Proteomes" id="UP000565521">
    <property type="component" value="Unassembled WGS sequence"/>
</dbReference>
<dbReference type="PROSITE" id="PS51257">
    <property type="entry name" value="PROKAR_LIPOPROTEIN"/>
    <property type="match status" value="1"/>
</dbReference>
<evidence type="ECO:0000256" key="1">
    <source>
        <dbReference type="SAM" id="Phobius"/>
    </source>
</evidence>
<protein>
    <submittedName>
        <fullName evidence="2">Uncharacterized protein</fullName>
    </submittedName>
</protein>
<gene>
    <name evidence="2" type="ORF">HW554_04170</name>
</gene>
<organism evidence="2 3">
    <name type="scientific">Hymenobacter lapidiphilus</name>
    <dbReference type="NCBI Taxonomy" id="2608003"/>
    <lineage>
        <taxon>Bacteria</taxon>
        <taxon>Pseudomonadati</taxon>
        <taxon>Bacteroidota</taxon>
        <taxon>Cytophagia</taxon>
        <taxon>Cytophagales</taxon>
        <taxon>Hymenobacteraceae</taxon>
        <taxon>Hymenobacter</taxon>
    </lineage>
</organism>
<feature type="transmembrane region" description="Helical" evidence="1">
    <location>
        <begin position="89"/>
        <end position="113"/>
    </location>
</feature>
<comment type="caution">
    <text evidence="2">The sequence shown here is derived from an EMBL/GenBank/DDBJ whole genome shotgun (WGS) entry which is preliminary data.</text>
</comment>
<accession>A0A7Y7PM89</accession>
<dbReference type="EMBL" id="JABKAU010000005">
    <property type="protein sequence ID" value="NVO30394.1"/>
    <property type="molecule type" value="Genomic_DNA"/>
</dbReference>
<name>A0A7Y7PM89_9BACT</name>
<evidence type="ECO:0000313" key="3">
    <source>
        <dbReference type="Proteomes" id="UP000565521"/>
    </source>
</evidence>